<evidence type="ECO:0000313" key="1">
    <source>
        <dbReference type="EMBL" id="ORJ47309.1"/>
    </source>
</evidence>
<sequence length="141" mass="16458">MLYIDESEFPLVWLTQVEHVDNSLSQSEAYDNSFIQLERILDKKMPFVIISATEFEGEEQHEHSKEEKMKLALWLKNNKISVKKYIIAQIQIVPQNKQNIILKGFAKAFSKFWGYPMLIVSDKKNALDKANALLDKIQQQD</sequence>
<comment type="caution">
    <text evidence="1">The sequence shown here is derived from an EMBL/GenBank/DDBJ whole genome shotgun (WGS) entry which is preliminary data.</text>
</comment>
<accession>A0ABX3U7E7</accession>
<name>A0ABX3U7E7_KLUIN</name>
<dbReference type="RefSeq" id="WP_085007819.1">
    <property type="nucleotide sequence ID" value="NZ_MWPR01000096.1"/>
</dbReference>
<reference evidence="1 2" key="1">
    <citation type="submission" date="2017-02" db="EMBL/GenBank/DDBJ databases">
        <title>Draft genome sequence of a Kluyvera intermedia isolate from a patient with a pancreatic abscess.</title>
        <authorList>
            <person name="Thele R."/>
        </authorList>
    </citation>
    <scope>NUCLEOTIDE SEQUENCE [LARGE SCALE GENOMIC DNA]</scope>
    <source>
        <strain evidence="1 2">FOSA7093</strain>
    </source>
</reference>
<evidence type="ECO:0000313" key="2">
    <source>
        <dbReference type="Proteomes" id="UP000192521"/>
    </source>
</evidence>
<dbReference type="Proteomes" id="UP000192521">
    <property type="component" value="Unassembled WGS sequence"/>
</dbReference>
<gene>
    <name evidence="1" type="ORF">B2M27_26700</name>
</gene>
<dbReference type="EMBL" id="MWPR01000096">
    <property type="protein sequence ID" value="ORJ47309.1"/>
    <property type="molecule type" value="Genomic_DNA"/>
</dbReference>
<protein>
    <submittedName>
        <fullName evidence="1">Uncharacterized protein</fullName>
    </submittedName>
</protein>
<organism evidence="1 2">
    <name type="scientific">Kluyvera intermedia</name>
    <name type="common">Enterobacter intermedius</name>
    <dbReference type="NCBI Taxonomy" id="61648"/>
    <lineage>
        <taxon>Bacteria</taxon>
        <taxon>Pseudomonadati</taxon>
        <taxon>Pseudomonadota</taxon>
        <taxon>Gammaproteobacteria</taxon>
        <taxon>Enterobacterales</taxon>
        <taxon>Enterobacteriaceae</taxon>
        <taxon>Kluyvera</taxon>
    </lineage>
</organism>
<keyword evidence="2" id="KW-1185">Reference proteome</keyword>
<proteinExistence type="predicted"/>